<reference evidence="3 4" key="1">
    <citation type="submission" date="2024-02" db="EMBL/GenBank/DDBJ databases">
        <title>Identification of pathogenicity and growth-promoting functions of Pseudomonas putida variants.</title>
        <authorList>
            <person name="Sun J."/>
        </authorList>
    </citation>
    <scope>NUCLEOTIDE SEQUENCE [LARGE SCALE GENOMIC DNA]</scope>
    <source>
        <strain evidence="3 4">A04</strain>
    </source>
</reference>
<evidence type="ECO:0000259" key="2">
    <source>
        <dbReference type="Pfam" id="PF03781"/>
    </source>
</evidence>
<comment type="caution">
    <text evidence="3">The sequence shown here is derived from an EMBL/GenBank/DDBJ whole genome shotgun (WGS) entry which is preliminary data.</text>
</comment>
<dbReference type="InterPro" id="IPR042095">
    <property type="entry name" value="SUMF_sf"/>
</dbReference>
<dbReference type="InterPro" id="IPR016187">
    <property type="entry name" value="CTDL_fold"/>
</dbReference>
<proteinExistence type="predicted"/>
<feature type="signal peptide" evidence="1">
    <location>
        <begin position="1"/>
        <end position="21"/>
    </location>
</feature>
<dbReference type="Gene3D" id="3.90.1580.10">
    <property type="entry name" value="paralog of FGE (formylglycine-generating enzyme)"/>
    <property type="match status" value="1"/>
</dbReference>
<dbReference type="SUPFAM" id="SSF56436">
    <property type="entry name" value="C-type lectin-like"/>
    <property type="match status" value="1"/>
</dbReference>
<dbReference type="EMBL" id="JBBHLD010000004">
    <property type="protein sequence ID" value="MEJ5904385.1"/>
    <property type="molecule type" value="Genomic_DNA"/>
</dbReference>
<organism evidence="3 4">
    <name type="scientific">Pseudomonas kermanshahensis</name>
    <dbReference type="NCBI Taxonomy" id="2745482"/>
    <lineage>
        <taxon>Bacteria</taxon>
        <taxon>Pseudomonadati</taxon>
        <taxon>Pseudomonadota</taxon>
        <taxon>Gammaproteobacteria</taxon>
        <taxon>Pseudomonadales</taxon>
        <taxon>Pseudomonadaceae</taxon>
        <taxon>Pseudomonas</taxon>
    </lineage>
</organism>
<dbReference type="RefSeq" id="WP_339549016.1">
    <property type="nucleotide sequence ID" value="NZ_JBBHLD010000004.1"/>
</dbReference>
<sequence length="345" mass="36834">MTTRLLGGAALALGVLAAAYAAWPTAPAPALLCSGYSGVPAPREGPWRDGMVQLPGGTFSFGSSRFYSEEGPPHPAKVSAFWIDVHPVTNAQFARFVQATGYVTQAEQGIDAQAAPDLPGTLRVPGAMVFKQGAEVLRPGWQFVAGASWRHPLGPDSHWRERANHPVVQVTLRDAQAYAQWAGRTLPTEAQLEYAMRGGLQDADFSWGATEQPTGKPMANTWQGQFPYHNQALDGFTGTSPVGCFVANGFGVFDAGGNVWELTRSGYRPGHDQARDAALDPQGPALDDSYDPAQPGTPVAVIKGGSHLCSADACMRYRPSARQPQTVYLATSHVGFRTVRQAEGE</sequence>
<keyword evidence="4" id="KW-1185">Reference proteome</keyword>
<protein>
    <submittedName>
        <fullName evidence="3">Formylglycine-generating enzyme family protein</fullName>
    </submittedName>
</protein>
<dbReference type="Pfam" id="PF03781">
    <property type="entry name" value="FGE-sulfatase"/>
    <property type="match status" value="1"/>
</dbReference>
<dbReference type="PANTHER" id="PTHR23150:SF19">
    <property type="entry name" value="FORMYLGLYCINE-GENERATING ENZYME"/>
    <property type="match status" value="1"/>
</dbReference>
<accession>A0ABU8R3E6</accession>
<evidence type="ECO:0000313" key="4">
    <source>
        <dbReference type="Proteomes" id="UP001377692"/>
    </source>
</evidence>
<dbReference type="Proteomes" id="UP001377692">
    <property type="component" value="Unassembled WGS sequence"/>
</dbReference>
<dbReference type="InterPro" id="IPR051043">
    <property type="entry name" value="Sulfatase_Mod_Factor_Kinase"/>
</dbReference>
<dbReference type="PANTHER" id="PTHR23150">
    <property type="entry name" value="SULFATASE MODIFYING FACTOR 1, 2"/>
    <property type="match status" value="1"/>
</dbReference>
<evidence type="ECO:0000313" key="3">
    <source>
        <dbReference type="EMBL" id="MEJ5904385.1"/>
    </source>
</evidence>
<name>A0ABU8R3E6_9PSED</name>
<dbReference type="InterPro" id="IPR005532">
    <property type="entry name" value="SUMF_dom"/>
</dbReference>
<feature type="domain" description="Sulfatase-modifying factor enzyme-like" evidence="2">
    <location>
        <begin position="49"/>
        <end position="340"/>
    </location>
</feature>
<gene>
    <name evidence="3" type="ORF">V7V80_06790</name>
</gene>
<evidence type="ECO:0000256" key="1">
    <source>
        <dbReference type="SAM" id="SignalP"/>
    </source>
</evidence>
<feature type="chain" id="PRO_5047260411" evidence="1">
    <location>
        <begin position="22"/>
        <end position="345"/>
    </location>
</feature>
<keyword evidence="1" id="KW-0732">Signal</keyword>